<evidence type="ECO:0000256" key="1">
    <source>
        <dbReference type="ARBA" id="ARBA00001971"/>
    </source>
</evidence>
<keyword evidence="8" id="KW-0472">Membrane</keyword>
<dbReference type="PANTHER" id="PTHR24305:SF166">
    <property type="entry name" value="CYTOCHROME P450 12A4, MITOCHONDRIAL-RELATED"/>
    <property type="match status" value="1"/>
</dbReference>
<organism evidence="9 10">
    <name type="scientific">Chaetomidium leptoderma</name>
    <dbReference type="NCBI Taxonomy" id="669021"/>
    <lineage>
        <taxon>Eukaryota</taxon>
        <taxon>Fungi</taxon>
        <taxon>Dikarya</taxon>
        <taxon>Ascomycota</taxon>
        <taxon>Pezizomycotina</taxon>
        <taxon>Sordariomycetes</taxon>
        <taxon>Sordariomycetidae</taxon>
        <taxon>Sordariales</taxon>
        <taxon>Chaetomiaceae</taxon>
        <taxon>Chaetomidium</taxon>
    </lineage>
</organism>
<dbReference type="AlphaFoldDB" id="A0AAN6VJ95"/>
<dbReference type="InterPro" id="IPR036396">
    <property type="entry name" value="Cyt_P450_sf"/>
</dbReference>
<proteinExistence type="inferred from homology"/>
<keyword evidence="6" id="KW-0503">Monooxygenase</keyword>
<dbReference type="GO" id="GO:0005506">
    <property type="term" value="F:iron ion binding"/>
    <property type="evidence" value="ECO:0007669"/>
    <property type="project" value="InterPro"/>
</dbReference>
<feature type="transmembrane region" description="Helical" evidence="8">
    <location>
        <begin position="29"/>
        <end position="48"/>
    </location>
</feature>
<evidence type="ECO:0000256" key="8">
    <source>
        <dbReference type="SAM" id="Phobius"/>
    </source>
</evidence>
<keyword evidence="8" id="KW-0812">Transmembrane</keyword>
<comment type="caution">
    <text evidence="9">The sequence shown here is derived from an EMBL/GenBank/DDBJ whole genome shotgun (WGS) entry which is preliminary data.</text>
</comment>
<dbReference type="PRINTS" id="PR00465">
    <property type="entry name" value="EP450IV"/>
</dbReference>
<dbReference type="Proteomes" id="UP001302745">
    <property type="component" value="Unassembled WGS sequence"/>
</dbReference>
<keyword evidence="5 7" id="KW-0408">Iron</keyword>
<keyword evidence="3 7" id="KW-0349">Heme</keyword>
<name>A0AAN6VJ95_9PEZI</name>
<dbReference type="GO" id="GO:0020037">
    <property type="term" value="F:heme binding"/>
    <property type="evidence" value="ECO:0007669"/>
    <property type="project" value="InterPro"/>
</dbReference>
<dbReference type="Gene3D" id="1.10.630.10">
    <property type="entry name" value="Cytochrome P450"/>
    <property type="match status" value="1"/>
</dbReference>
<dbReference type="InterPro" id="IPR001128">
    <property type="entry name" value="Cyt_P450"/>
</dbReference>
<feature type="binding site" description="axial binding residue" evidence="7">
    <location>
        <position position="484"/>
    </location>
    <ligand>
        <name>heme</name>
        <dbReference type="ChEBI" id="CHEBI:30413"/>
    </ligand>
    <ligandPart>
        <name>Fe</name>
        <dbReference type="ChEBI" id="CHEBI:18248"/>
    </ligandPart>
</feature>
<evidence type="ECO:0000256" key="5">
    <source>
        <dbReference type="ARBA" id="ARBA00023004"/>
    </source>
</evidence>
<keyword evidence="4 7" id="KW-0479">Metal-binding</keyword>
<evidence type="ECO:0000256" key="6">
    <source>
        <dbReference type="ARBA" id="ARBA00023033"/>
    </source>
</evidence>
<evidence type="ECO:0000256" key="4">
    <source>
        <dbReference type="ARBA" id="ARBA00022723"/>
    </source>
</evidence>
<protein>
    <submittedName>
        <fullName evidence="9">Cytochrome P450</fullName>
    </submittedName>
</protein>
<dbReference type="SUPFAM" id="SSF48264">
    <property type="entry name" value="Cytochrome P450"/>
    <property type="match status" value="1"/>
</dbReference>
<dbReference type="PRINTS" id="PR00385">
    <property type="entry name" value="P450"/>
</dbReference>
<dbReference type="PANTHER" id="PTHR24305">
    <property type="entry name" value="CYTOCHROME P450"/>
    <property type="match status" value="1"/>
</dbReference>
<dbReference type="InterPro" id="IPR050121">
    <property type="entry name" value="Cytochrome_P450_monoxygenase"/>
</dbReference>
<dbReference type="CDD" id="cd11069">
    <property type="entry name" value="CYP_FUM15-like"/>
    <property type="match status" value="1"/>
</dbReference>
<feature type="transmembrane region" description="Helical" evidence="8">
    <location>
        <begin position="6"/>
        <end position="22"/>
    </location>
</feature>
<sequence>MAPINTPFPVLAVASAGSLYYVRKFDHPLMPTMPAFVAIAVLLYWSVWRGWLHPIYISELRHVPTVAGFPLWGQFIPIIFEECGVPQRRWHREHGPIIRYFFPLGCERLSIADDDAIRHMTVKNPYNFPKPQRVKLWMVRILGEGVLLAEHDEHSYQRKTLNPGFSLTAIRSFTPIFWEKGLLMADLQRQEMEDAGKTTTTFEALEWLNRCTLDIIGKAGFGYAIDSLEDATLPICQAYRLVFNFDLGSRALHGLQAFFPKSKHLPAKMNRDMEKARRIILEKATTIISEKLEEAETDTNAKDVLALIAQENLRLKGKGEPGLSFETMRDQIMTFLAAGHDTTATGTAWTLHLLSTHPDIQDRLRGEIRRHMPFLFSRTWHYDATTDTLPDPDQLPYLDNVCRESLRYIPPIPMTVRESRRDDVLDRFMVPGGTVLYMVANAINRMEWFWGDDADNFNPDRWDRLPSTAVPNAYMTFLQGPRSCLGRKFAEVEMKVLLCILISRWHVRRDFGTPDPEDWKMWRLVLRPKEGVTVTATPVRD</sequence>
<comment type="similarity">
    <text evidence="2">Belongs to the cytochrome P450 family.</text>
</comment>
<evidence type="ECO:0000313" key="10">
    <source>
        <dbReference type="Proteomes" id="UP001302745"/>
    </source>
</evidence>
<evidence type="ECO:0000256" key="3">
    <source>
        <dbReference type="ARBA" id="ARBA00022617"/>
    </source>
</evidence>
<dbReference type="EMBL" id="MU857028">
    <property type="protein sequence ID" value="KAK4151201.1"/>
    <property type="molecule type" value="Genomic_DNA"/>
</dbReference>
<accession>A0AAN6VJ95</accession>
<keyword evidence="6" id="KW-0560">Oxidoreductase</keyword>
<dbReference type="GO" id="GO:0004497">
    <property type="term" value="F:monooxygenase activity"/>
    <property type="evidence" value="ECO:0007669"/>
    <property type="project" value="UniProtKB-KW"/>
</dbReference>
<keyword evidence="8" id="KW-1133">Transmembrane helix</keyword>
<dbReference type="GO" id="GO:0016705">
    <property type="term" value="F:oxidoreductase activity, acting on paired donors, with incorporation or reduction of molecular oxygen"/>
    <property type="evidence" value="ECO:0007669"/>
    <property type="project" value="InterPro"/>
</dbReference>
<comment type="cofactor">
    <cofactor evidence="1 7">
        <name>heme</name>
        <dbReference type="ChEBI" id="CHEBI:30413"/>
    </cofactor>
</comment>
<gene>
    <name evidence="9" type="ORF">C8A00DRAFT_17384</name>
</gene>
<evidence type="ECO:0000313" key="9">
    <source>
        <dbReference type="EMBL" id="KAK4151201.1"/>
    </source>
</evidence>
<reference evidence="9" key="2">
    <citation type="submission" date="2023-05" db="EMBL/GenBank/DDBJ databases">
        <authorList>
            <consortium name="Lawrence Berkeley National Laboratory"/>
            <person name="Steindorff A."/>
            <person name="Hensen N."/>
            <person name="Bonometti L."/>
            <person name="Westerberg I."/>
            <person name="Brannstrom I.O."/>
            <person name="Guillou S."/>
            <person name="Cros-Aarteil S."/>
            <person name="Calhoun S."/>
            <person name="Haridas S."/>
            <person name="Kuo A."/>
            <person name="Mondo S."/>
            <person name="Pangilinan J."/>
            <person name="Riley R."/>
            <person name="Labutti K."/>
            <person name="Andreopoulos B."/>
            <person name="Lipzen A."/>
            <person name="Chen C."/>
            <person name="Yanf M."/>
            <person name="Daum C."/>
            <person name="Ng V."/>
            <person name="Clum A."/>
            <person name="Ohm R."/>
            <person name="Martin F."/>
            <person name="Silar P."/>
            <person name="Natvig D."/>
            <person name="Lalanne C."/>
            <person name="Gautier V."/>
            <person name="Ament-Velasquez S.L."/>
            <person name="Kruys A."/>
            <person name="Hutchinson M.I."/>
            <person name="Powell A.J."/>
            <person name="Barry K."/>
            <person name="Miller A.N."/>
            <person name="Grigoriev I.V."/>
            <person name="Debuchy R."/>
            <person name="Gladieux P."/>
            <person name="Thoren M.H."/>
            <person name="Johannesson H."/>
        </authorList>
    </citation>
    <scope>NUCLEOTIDE SEQUENCE</scope>
    <source>
        <strain evidence="9">CBS 538.74</strain>
    </source>
</reference>
<keyword evidence="10" id="KW-1185">Reference proteome</keyword>
<evidence type="ECO:0000256" key="7">
    <source>
        <dbReference type="PIRSR" id="PIRSR602403-1"/>
    </source>
</evidence>
<dbReference type="InterPro" id="IPR002403">
    <property type="entry name" value="Cyt_P450_E_grp-IV"/>
</dbReference>
<evidence type="ECO:0000256" key="2">
    <source>
        <dbReference type="ARBA" id="ARBA00010617"/>
    </source>
</evidence>
<dbReference type="Pfam" id="PF00067">
    <property type="entry name" value="p450"/>
    <property type="match status" value="1"/>
</dbReference>
<reference evidence="9" key="1">
    <citation type="journal article" date="2023" name="Mol. Phylogenet. Evol.">
        <title>Genome-scale phylogeny and comparative genomics of the fungal order Sordariales.</title>
        <authorList>
            <person name="Hensen N."/>
            <person name="Bonometti L."/>
            <person name="Westerberg I."/>
            <person name="Brannstrom I.O."/>
            <person name="Guillou S."/>
            <person name="Cros-Aarteil S."/>
            <person name="Calhoun S."/>
            <person name="Haridas S."/>
            <person name="Kuo A."/>
            <person name="Mondo S."/>
            <person name="Pangilinan J."/>
            <person name="Riley R."/>
            <person name="LaButti K."/>
            <person name="Andreopoulos B."/>
            <person name="Lipzen A."/>
            <person name="Chen C."/>
            <person name="Yan M."/>
            <person name="Daum C."/>
            <person name="Ng V."/>
            <person name="Clum A."/>
            <person name="Steindorff A."/>
            <person name="Ohm R.A."/>
            <person name="Martin F."/>
            <person name="Silar P."/>
            <person name="Natvig D.O."/>
            <person name="Lalanne C."/>
            <person name="Gautier V."/>
            <person name="Ament-Velasquez S.L."/>
            <person name="Kruys A."/>
            <person name="Hutchinson M.I."/>
            <person name="Powell A.J."/>
            <person name="Barry K."/>
            <person name="Miller A.N."/>
            <person name="Grigoriev I.V."/>
            <person name="Debuchy R."/>
            <person name="Gladieux P."/>
            <person name="Hiltunen Thoren M."/>
            <person name="Johannesson H."/>
        </authorList>
    </citation>
    <scope>NUCLEOTIDE SEQUENCE</scope>
    <source>
        <strain evidence="9">CBS 538.74</strain>
    </source>
</reference>